<dbReference type="SMART" id="SM00330">
    <property type="entry name" value="PIPKc"/>
    <property type="match status" value="1"/>
</dbReference>
<sequence length="832" mass="93799">MSSSSSLSPPSKPLPDVPDDHIDTLATRTHHSYSNHVDFEHDSEIQRVNPFYVLSYPQDPSLSLPLQPKNLTDDIDKHQNGVPPVHITKVSASEVEMKPHFPEASSSKSLLGRVGSIFKKGNTDADARFAPSSIVMQGPPPSPPLSDGGLNESVTLSETRGADESHSNILPSASESKLAIATKLTSEPSEISSTVLAPPVPITRRVSGSSTSSRAGSLTLVRSGRLAPQRDNIKTEDKSKELPLIPSIDINNERRGSASSLHSPIPPQRRSNMPSPVLAASPRSPLQVCSTPPPGTINSDNGVLLDSAILAQEDQIRRKRIDRLERRSKKVSVTTSEVESNEPKIEVKSKEKWESKERDNKEEAKVLVGNLIGEDHVNYVLMYNMLTGIRIGMKRSLTDEEYTARYKFSFDIIGNELTPSAKYDFKFKDYAPWVFRELREEHFHLDPADYLLSLTAKYILSELGSPGKSGSFFYFSRDYRFIIKTISHSEHKFLRSILKDYHIHVKENPQTLLSRFYGLHRVKLPRGPKIHFVIMNNLFPPHRDIHETYDLKGSAFGREYPEDQARKKPRAVLKDKNWVNRRRSLELGPEKRALLAEQLKRDTEFLKRMRVMDYSLLVGIHNMERGNRDNLRKSQLSVFHPEVTTTSAKRKPSTNKNNADASNLRKVIRRADPKTLDVISQLPSEDSADRRHFLFYQDEGGYRATDDANQPMDVIYYLGIIDICTPYDSFKKIEHFWKSMTEDRHTISCVDPKQYGQRFLNFLMSIMRGGNISLRPLGLADPEFSSAGPRISSSEVPAGEVTFGEDFDNSHFTVTQNGRPSQHSIVGHLKTD</sequence>
<evidence type="ECO:0000259" key="3">
    <source>
        <dbReference type="PROSITE" id="PS51455"/>
    </source>
</evidence>
<dbReference type="CDD" id="cd17303">
    <property type="entry name" value="PIPKc_PIP5K_yeast_like"/>
    <property type="match status" value="1"/>
</dbReference>
<dbReference type="Pfam" id="PF01504">
    <property type="entry name" value="PIP5K"/>
    <property type="match status" value="1"/>
</dbReference>
<reference evidence="4" key="1">
    <citation type="submission" date="2016-06" db="EMBL/GenBank/DDBJ databases">
        <authorList>
            <person name="Cuomo C."/>
            <person name="Litvintseva A."/>
            <person name="Heitman J."/>
            <person name="Chen Y."/>
            <person name="Sun S."/>
            <person name="Springer D."/>
            <person name="Dromer F."/>
            <person name="Young S."/>
            <person name="Zeng Q."/>
            <person name="Chapman S."/>
            <person name="Gujja S."/>
            <person name="Saif S."/>
            <person name="Birren B."/>
        </authorList>
    </citation>
    <scope>NUCLEOTIDE SEQUENCE</scope>
    <source>
        <strain evidence="4">CBS 7841</strain>
    </source>
</reference>
<evidence type="ECO:0000256" key="1">
    <source>
        <dbReference type="PROSITE-ProRule" id="PRU00781"/>
    </source>
</evidence>
<dbReference type="GO" id="GO:0005524">
    <property type="term" value="F:ATP binding"/>
    <property type="evidence" value="ECO:0007669"/>
    <property type="project" value="UniProtKB-UniRule"/>
</dbReference>
<keyword evidence="1" id="KW-0808">Transferase</keyword>
<keyword evidence="1" id="KW-0418">Kinase</keyword>
<dbReference type="GO" id="GO:0005886">
    <property type="term" value="C:plasma membrane"/>
    <property type="evidence" value="ECO:0007669"/>
    <property type="project" value="TreeGrafter"/>
</dbReference>
<feature type="compositionally biased region" description="Low complexity" evidence="2">
    <location>
        <begin position="203"/>
        <end position="220"/>
    </location>
</feature>
<feature type="compositionally biased region" description="Basic and acidic residues" evidence="2">
    <location>
        <begin position="231"/>
        <end position="241"/>
    </location>
</feature>
<dbReference type="GO" id="GO:0016308">
    <property type="term" value="F:1-phosphatidylinositol-4-phosphate 5-kinase activity"/>
    <property type="evidence" value="ECO:0007669"/>
    <property type="project" value="TreeGrafter"/>
</dbReference>
<dbReference type="PANTHER" id="PTHR23086:SF8">
    <property type="entry name" value="PHOSPHATIDYLINOSITOL 5-PHOSPHATE 4-KINASE, ISOFORM A"/>
    <property type="match status" value="1"/>
</dbReference>
<dbReference type="AlphaFoldDB" id="A0AAJ8JU07"/>
<organism evidence="4 5">
    <name type="scientific">Cryptococcus depauperatus CBS 7841</name>
    <dbReference type="NCBI Taxonomy" id="1295531"/>
    <lineage>
        <taxon>Eukaryota</taxon>
        <taxon>Fungi</taxon>
        <taxon>Dikarya</taxon>
        <taxon>Basidiomycota</taxon>
        <taxon>Agaricomycotina</taxon>
        <taxon>Tremellomycetes</taxon>
        <taxon>Tremellales</taxon>
        <taxon>Cryptococcaceae</taxon>
        <taxon>Cryptococcus</taxon>
    </lineage>
</organism>
<feature type="region of interest" description="Disordered" evidence="2">
    <location>
        <begin position="1"/>
        <end position="29"/>
    </location>
</feature>
<dbReference type="InterPro" id="IPR023610">
    <property type="entry name" value="PInositol-4/5-P-5/4-kinase"/>
</dbReference>
<feature type="region of interest" description="Disordered" evidence="2">
    <location>
        <begin position="201"/>
        <end position="288"/>
    </location>
</feature>
<evidence type="ECO:0000313" key="4">
    <source>
        <dbReference type="EMBL" id="WVN88445.1"/>
    </source>
</evidence>
<dbReference type="GO" id="GO:0046854">
    <property type="term" value="P:phosphatidylinositol phosphate biosynthetic process"/>
    <property type="evidence" value="ECO:0007669"/>
    <property type="project" value="TreeGrafter"/>
</dbReference>
<feature type="domain" description="PIPK" evidence="3">
    <location>
        <begin position="369"/>
        <end position="767"/>
    </location>
</feature>
<dbReference type="Gene3D" id="3.30.800.10">
    <property type="entry name" value="Phosphatidylinositol Phosphate Kinase II Beta"/>
    <property type="match status" value="1"/>
</dbReference>
<dbReference type="PANTHER" id="PTHR23086">
    <property type="entry name" value="PHOSPHATIDYLINOSITOL-4-PHOSPHATE 5-KINASE"/>
    <property type="match status" value="1"/>
</dbReference>
<evidence type="ECO:0000313" key="5">
    <source>
        <dbReference type="Proteomes" id="UP000094043"/>
    </source>
</evidence>
<reference evidence="4" key="3">
    <citation type="submission" date="2024-01" db="EMBL/GenBank/DDBJ databases">
        <authorList>
            <person name="Coelho M.A."/>
            <person name="David-Palma M."/>
            <person name="Shea T."/>
            <person name="Sun S."/>
            <person name="Cuomo C.A."/>
            <person name="Heitman J."/>
        </authorList>
    </citation>
    <scope>NUCLEOTIDE SEQUENCE</scope>
    <source>
        <strain evidence="4">CBS 7841</strain>
    </source>
</reference>
<evidence type="ECO:0000256" key="2">
    <source>
        <dbReference type="SAM" id="MobiDB-lite"/>
    </source>
</evidence>
<dbReference type="InterPro" id="IPR002498">
    <property type="entry name" value="PInositol-4-P-4/5-kinase_core"/>
</dbReference>
<dbReference type="Gene3D" id="3.30.810.10">
    <property type="entry name" value="2-Layer Sandwich"/>
    <property type="match status" value="1"/>
</dbReference>
<protein>
    <recommendedName>
        <fullName evidence="3">PIPK domain-containing protein</fullName>
    </recommendedName>
</protein>
<dbReference type="InterPro" id="IPR027483">
    <property type="entry name" value="PInositol-4-P-4/5-kinase_C_sf"/>
</dbReference>
<reference evidence="4" key="2">
    <citation type="journal article" date="2022" name="Elife">
        <title>Obligate sexual reproduction of a homothallic fungus closely related to the Cryptococcus pathogenic species complex.</title>
        <authorList>
            <person name="Passer A.R."/>
            <person name="Clancey S.A."/>
            <person name="Shea T."/>
            <person name="David-Palma M."/>
            <person name="Averette A.F."/>
            <person name="Boekhout T."/>
            <person name="Porcel B.M."/>
            <person name="Nowrousian M."/>
            <person name="Cuomo C.A."/>
            <person name="Sun S."/>
            <person name="Heitman J."/>
            <person name="Coelho M.A."/>
        </authorList>
    </citation>
    <scope>NUCLEOTIDE SEQUENCE</scope>
    <source>
        <strain evidence="4">CBS 7841</strain>
    </source>
</reference>
<gene>
    <name evidence="4" type="ORF">L203_103655</name>
</gene>
<dbReference type="KEGG" id="cdep:91087865"/>
<dbReference type="GeneID" id="91087865"/>
<proteinExistence type="predicted"/>
<accession>A0AAJ8JU07</accession>
<keyword evidence="5" id="KW-1185">Reference proteome</keyword>
<dbReference type="PROSITE" id="PS51455">
    <property type="entry name" value="PIPK"/>
    <property type="match status" value="1"/>
</dbReference>
<dbReference type="EMBL" id="CP143787">
    <property type="protein sequence ID" value="WVN88445.1"/>
    <property type="molecule type" value="Genomic_DNA"/>
</dbReference>
<dbReference type="Proteomes" id="UP000094043">
    <property type="component" value="Chromosome 4"/>
</dbReference>
<name>A0AAJ8JU07_9TREE</name>
<dbReference type="SUPFAM" id="SSF56104">
    <property type="entry name" value="SAICAR synthase-like"/>
    <property type="match status" value="1"/>
</dbReference>
<keyword evidence="1" id="KW-0547">Nucleotide-binding</keyword>
<dbReference type="RefSeq" id="XP_066069145.1">
    <property type="nucleotide sequence ID" value="XM_066213048.1"/>
</dbReference>
<keyword evidence="1" id="KW-0067">ATP-binding</keyword>
<dbReference type="InterPro" id="IPR027484">
    <property type="entry name" value="PInositol-4-P-5-kinase_N"/>
</dbReference>
<feature type="region of interest" description="Disordered" evidence="2">
    <location>
        <begin position="132"/>
        <end position="173"/>
    </location>
</feature>